<dbReference type="WBParaSite" id="HPBE_0000737301-mRNA-1">
    <property type="protein sequence ID" value="HPBE_0000737301-mRNA-1"/>
    <property type="gene ID" value="HPBE_0000737301"/>
</dbReference>
<reference evidence="2 3" key="1">
    <citation type="submission" date="2018-11" db="EMBL/GenBank/DDBJ databases">
        <authorList>
            <consortium name="Pathogen Informatics"/>
        </authorList>
    </citation>
    <scope>NUCLEOTIDE SEQUENCE [LARGE SCALE GENOMIC DNA]</scope>
</reference>
<feature type="compositionally biased region" description="Basic and acidic residues" evidence="1">
    <location>
        <begin position="108"/>
        <end position="117"/>
    </location>
</feature>
<feature type="region of interest" description="Disordered" evidence="1">
    <location>
        <begin position="97"/>
        <end position="117"/>
    </location>
</feature>
<name>A0A183FJX9_HELPZ</name>
<proteinExistence type="predicted"/>
<accession>A0A183FJX9</accession>
<reference evidence="4" key="2">
    <citation type="submission" date="2019-09" db="UniProtKB">
        <authorList>
            <consortium name="WormBaseParasite"/>
        </authorList>
    </citation>
    <scope>IDENTIFICATION</scope>
</reference>
<protein>
    <submittedName>
        <fullName evidence="2 4">Uncharacterized protein</fullName>
    </submittedName>
</protein>
<sequence length="117" mass="13340">MSCPSVAYNILDIDDGYEPSMDRLPFRDRGNVANAADMRLPLSQACTPTDTIKQYACRQNRSSGKKPELKDLSEHLVENYIGLKFGSGRCGKLIPRPQRKRLSTNNEFPRRFELHEP</sequence>
<accession>A0A3P7XD21</accession>
<keyword evidence="3" id="KW-1185">Reference proteome</keyword>
<organism evidence="3 4">
    <name type="scientific">Heligmosomoides polygyrus</name>
    <name type="common">Parasitic roundworm</name>
    <dbReference type="NCBI Taxonomy" id="6339"/>
    <lineage>
        <taxon>Eukaryota</taxon>
        <taxon>Metazoa</taxon>
        <taxon>Ecdysozoa</taxon>
        <taxon>Nematoda</taxon>
        <taxon>Chromadorea</taxon>
        <taxon>Rhabditida</taxon>
        <taxon>Rhabditina</taxon>
        <taxon>Rhabditomorpha</taxon>
        <taxon>Strongyloidea</taxon>
        <taxon>Heligmosomidae</taxon>
        <taxon>Heligmosomoides</taxon>
    </lineage>
</organism>
<dbReference type="Proteomes" id="UP000050761">
    <property type="component" value="Unassembled WGS sequence"/>
</dbReference>
<evidence type="ECO:0000256" key="1">
    <source>
        <dbReference type="SAM" id="MobiDB-lite"/>
    </source>
</evidence>
<evidence type="ECO:0000313" key="3">
    <source>
        <dbReference type="Proteomes" id="UP000050761"/>
    </source>
</evidence>
<evidence type="ECO:0000313" key="2">
    <source>
        <dbReference type="EMBL" id="VDO72000.1"/>
    </source>
</evidence>
<dbReference type="EMBL" id="UZAH01025871">
    <property type="protein sequence ID" value="VDO72000.1"/>
    <property type="molecule type" value="Genomic_DNA"/>
</dbReference>
<dbReference type="AlphaFoldDB" id="A0A183FJX9"/>
<evidence type="ECO:0000313" key="4">
    <source>
        <dbReference type="WBParaSite" id="HPBE_0000737301-mRNA-1"/>
    </source>
</evidence>
<gene>
    <name evidence="2" type="ORF">HPBE_LOCUS7374</name>
</gene>